<feature type="compositionally biased region" description="Basic and acidic residues" evidence="1">
    <location>
        <begin position="95"/>
        <end position="122"/>
    </location>
</feature>
<evidence type="ECO:0000256" key="1">
    <source>
        <dbReference type="SAM" id="MobiDB-lite"/>
    </source>
</evidence>
<keyword evidence="4" id="KW-1185">Reference proteome</keyword>
<dbReference type="AlphaFoldDB" id="A0A0F7S416"/>
<feature type="compositionally biased region" description="Polar residues" evidence="1">
    <location>
        <begin position="84"/>
        <end position="94"/>
    </location>
</feature>
<organism evidence="2 4">
    <name type="scientific">Sporisorium scitamineum</name>
    <dbReference type="NCBI Taxonomy" id="49012"/>
    <lineage>
        <taxon>Eukaryota</taxon>
        <taxon>Fungi</taxon>
        <taxon>Dikarya</taxon>
        <taxon>Basidiomycota</taxon>
        <taxon>Ustilaginomycotina</taxon>
        <taxon>Ustilaginomycetes</taxon>
        <taxon>Ustilaginales</taxon>
        <taxon>Ustilaginaceae</taxon>
        <taxon>Sporisorium</taxon>
    </lineage>
</organism>
<dbReference type="EMBL" id="CCFA01004527">
    <property type="protein sequence ID" value="CDS01752.1"/>
    <property type="molecule type" value="Genomic_DNA"/>
</dbReference>
<evidence type="ECO:0000313" key="3">
    <source>
        <dbReference type="EMBL" id="CDS81965.1"/>
    </source>
</evidence>
<feature type="region of interest" description="Disordered" evidence="1">
    <location>
        <begin position="15"/>
        <end position="122"/>
    </location>
</feature>
<gene>
    <name evidence="2" type="primary">SSCI74080.1</name>
    <name evidence="3" type="ORF">SPSC_00147</name>
</gene>
<dbReference type="EMBL" id="LK056650">
    <property type="protein sequence ID" value="CDS81965.1"/>
    <property type="molecule type" value="Genomic_DNA"/>
</dbReference>
<feature type="compositionally biased region" description="Basic and acidic residues" evidence="1">
    <location>
        <begin position="32"/>
        <end position="63"/>
    </location>
</feature>
<proteinExistence type="predicted"/>
<protein>
    <submittedName>
        <fullName evidence="2">Uncharacterized protein</fullName>
    </submittedName>
</protein>
<reference evidence="2" key="3">
    <citation type="submission" date="2014-06" db="EMBL/GenBank/DDBJ databases">
        <authorList>
            <person name="Berkman J.Paul."/>
        </authorList>
    </citation>
    <scope>NUCLEOTIDE SEQUENCE [LARGE SCALE GENOMIC DNA]</scope>
</reference>
<evidence type="ECO:0000313" key="2">
    <source>
        <dbReference type="EMBL" id="CDS01752.1"/>
    </source>
</evidence>
<feature type="compositionally biased region" description="Low complexity" evidence="1">
    <location>
        <begin position="67"/>
        <end position="83"/>
    </location>
</feature>
<name>A0A0F7S416_9BASI</name>
<accession>A0A0F7S416</accession>
<reference evidence="3" key="1">
    <citation type="submission" date="2014-06" db="EMBL/GenBank/DDBJ databases">
        <authorList>
            <person name="Ju J."/>
            <person name="Zhang J."/>
        </authorList>
    </citation>
    <scope>NUCLEOTIDE SEQUENCE</scope>
    <source>
        <strain evidence="3">SscI8</strain>
    </source>
</reference>
<dbReference type="OrthoDB" id="2555115at2759"/>
<evidence type="ECO:0000313" key="4">
    <source>
        <dbReference type="Proteomes" id="UP000242770"/>
    </source>
</evidence>
<sequence length="122" mass="12929">MSLLRTSFASLRVAASPVAAAGRRTLMTTGVRRTDDPKVLNKDTHSGASVKADKHSKDPHTLQKETANSANSLSSSGGFSASSKPTASPNNAPTHSEDAVHGEKHSKSPEELQKETTEKLHK</sequence>
<dbReference type="Proteomes" id="UP000242770">
    <property type="component" value="Unassembled WGS sequence"/>
</dbReference>
<reference evidence="4" key="2">
    <citation type="submission" date="2014-06" db="EMBL/GenBank/DDBJ databases">
        <authorList>
            <person name="Berkman P.J."/>
        </authorList>
    </citation>
    <scope>NUCLEOTIDE SEQUENCE [LARGE SCALE GENOMIC DNA]</scope>
</reference>